<evidence type="ECO:0000313" key="5">
    <source>
        <dbReference type="EMBL" id="TXJ62286.1"/>
    </source>
</evidence>
<evidence type="ECO:0000313" key="6">
    <source>
        <dbReference type="Proteomes" id="UP000321612"/>
    </source>
</evidence>
<organism evidence="5 6">
    <name type="scientific">Prevotella brunnea</name>
    <dbReference type="NCBI Taxonomy" id="2508867"/>
    <lineage>
        <taxon>Bacteria</taxon>
        <taxon>Pseudomonadati</taxon>
        <taxon>Bacteroidota</taxon>
        <taxon>Bacteroidia</taxon>
        <taxon>Bacteroidales</taxon>
        <taxon>Prevotellaceae</taxon>
        <taxon>Prevotella</taxon>
    </lineage>
</organism>
<dbReference type="InterPro" id="IPR010992">
    <property type="entry name" value="IHF-like_DNA-bd_dom_sf"/>
</dbReference>
<dbReference type="Pfam" id="PF00216">
    <property type="entry name" value="Bac_DNA_binding"/>
    <property type="match status" value="1"/>
</dbReference>
<dbReference type="GO" id="GO:0005829">
    <property type="term" value="C:cytosol"/>
    <property type="evidence" value="ECO:0007669"/>
    <property type="project" value="TreeGrafter"/>
</dbReference>
<dbReference type="PANTHER" id="PTHR33175:SF3">
    <property type="entry name" value="DNA-BINDING PROTEIN HU-BETA"/>
    <property type="match status" value="1"/>
</dbReference>
<dbReference type="GO" id="GO:0003677">
    <property type="term" value="F:DNA binding"/>
    <property type="evidence" value="ECO:0007669"/>
    <property type="project" value="UniProtKB-KW"/>
</dbReference>
<comment type="caution">
    <text evidence="5">The sequence shown here is derived from an EMBL/GenBank/DDBJ whole genome shotgun (WGS) entry which is preliminary data.</text>
</comment>
<sequence length="95" mass="10566">MNNKEFIATLSNQTDYSQEETQQLVKTVLAGMVNTFDTGDSLLISGFGTFEVKKRVERVMVNPATGQKMLIPPKLVLGFRPAASIKERLRYGGNE</sequence>
<name>A0A5C8GJM4_9BACT</name>
<keyword evidence="2" id="KW-0226">DNA condensation</keyword>
<keyword evidence="6" id="KW-1185">Reference proteome</keyword>
<dbReference type="EMBL" id="SDIK01000035">
    <property type="protein sequence ID" value="TXJ62286.1"/>
    <property type="molecule type" value="Genomic_DNA"/>
</dbReference>
<dbReference type="GO" id="GO:0030261">
    <property type="term" value="P:chromosome condensation"/>
    <property type="evidence" value="ECO:0007669"/>
    <property type="project" value="UniProtKB-KW"/>
</dbReference>
<keyword evidence="3 5" id="KW-0238">DNA-binding</keyword>
<evidence type="ECO:0000256" key="2">
    <source>
        <dbReference type="ARBA" id="ARBA00023067"/>
    </source>
</evidence>
<protein>
    <submittedName>
        <fullName evidence="5">HU family DNA-binding protein</fullName>
    </submittedName>
</protein>
<gene>
    <name evidence="5" type="ORF">ETF27_05210</name>
</gene>
<evidence type="ECO:0000256" key="3">
    <source>
        <dbReference type="ARBA" id="ARBA00023125"/>
    </source>
</evidence>
<dbReference type="CDD" id="cd13832">
    <property type="entry name" value="IHF"/>
    <property type="match status" value="1"/>
</dbReference>
<dbReference type="AlphaFoldDB" id="A0A5C8GJM4"/>
<dbReference type="GO" id="GO:0030527">
    <property type="term" value="F:structural constituent of chromatin"/>
    <property type="evidence" value="ECO:0007669"/>
    <property type="project" value="InterPro"/>
</dbReference>
<dbReference type="Proteomes" id="UP000321612">
    <property type="component" value="Unassembled WGS sequence"/>
</dbReference>
<dbReference type="SUPFAM" id="SSF47729">
    <property type="entry name" value="IHF-like DNA-binding proteins"/>
    <property type="match status" value="1"/>
</dbReference>
<accession>A0A5C8GJM4</accession>
<dbReference type="Gene3D" id="4.10.520.10">
    <property type="entry name" value="IHF-like DNA-binding proteins"/>
    <property type="match status" value="1"/>
</dbReference>
<comment type="similarity">
    <text evidence="1 4">Belongs to the bacterial histone-like protein family.</text>
</comment>
<reference evidence="6" key="1">
    <citation type="submission" date="2019-05" db="EMBL/GenBank/DDBJ databases">
        <title>Prevotella brunnea sp. nov., isolated from a wound of a patient.</title>
        <authorList>
            <person name="Buhl M."/>
        </authorList>
    </citation>
    <scope>NUCLEOTIDE SEQUENCE [LARGE SCALE GENOMIC DNA]</scope>
    <source>
        <strain evidence="6">A2672</strain>
    </source>
</reference>
<dbReference type="InterPro" id="IPR000119">
    <property type="entry name" value="Hist_DNA-bd"/>
</dbReference>
<proteinExistence type="inferred from homology"/>
<dbReference type="SMART" id="SM00411">
    <property type="entry name" value="BHL"/>
    <property type="match status" value="1"/>
</dbReference>
<evidence type="ECO:0000256" key="1">
    <source>
        <dbReference type="ARBA" id="ARBA00010529"/>
    </source>
</evidence>
<evidence type="ECO:0000256" key="4">
    <source>
        <dbReference type="RuleBase" id="RU003939"/>
    </source>
</evidence>
<dbReference type="PANTHER" id="PTHR33175">
    <property type="entry name" value="DNA-BINDING PROTEIN HU"/>
    <property type="match status" value="1"/>
</dbReference>
<dbReference type="RefSeq" id="WP_130828785.1">
    <property type="nucleotide sequence ID" value="NZ_SDIK01000035.1"/>
</dbReference>
<dbReference type="OrthoDB" id="1095660at2"/>
<dbReference type="PRINTS" id="PR01727">
    <property type="entry name" value="DNABINDINGHU"/>
</dbReference>